<protein>
    <submittedName>
        <fullName evidence="4">DUF2726 domain-containing protein</fullName>
    </submittedName>
</protein>
<keyword evidence="5" id="KW-1185">Reference proteome</keyword>
<feature type="domain" description="DUF2726" evidence="3">
    <location>
        <begin position="46"/>
        <end position="145"/>
    </location>
</feature>
<keyword evidence="2" id="KW-0812">Transmembrane</keyword>
<name>A0ABX2EC91_9BURK</name>
<reference evidence="4 5" key="1">
    <citation type="submission" date="2020-05" db="EMBL/GenBank/DDBJ databases">
        <title>Aquincola sp. isolate from soil.</title>
        <authorList>
            <person name="Han J."/>
            <person name="Kim D.-U."/>
        </authorList>
    </citation>
    <scope>NUCLEOTIDE SEQUENCE [LARGE SCALE GENOMIC DNA]</scope>
    <source>
        <strain evidence="4 5">S2</strain>
    </source>
</reference>
<keyword evidence="2" id="KW-0472">Membrane</keyword>
<sequence>MQQTLPWIIALVAVAVLAPAVVWFWLRPRRPVKPKPLPHEWALTARPVFSTDERRVYRQLREALPHHIVLSKLPLVRFCQPNDPQQVRYWYDLLGSIHVTFAICSANGRVLAAIDLASDRANQSRSMQIKQSVLGACRVRYLRCPIDHLPSIPELQLLVPQSAAASRGPQPAPAVYRARDSLATAVASRRRERTTLWQDSGFFHDSFFSPEGRSEAPNSEQGALGPSSRAGDLSSEGPPTEPPPEPGDARPSSYPPSPLRH</sequence>
<feature type="region of interest" description="Disordered" evidence="1">
    <location>
        <begin position="207"/>
        <end position="261"/>
    </location>
</feature>
<accession>A0ABX2EC91</accession>
<dbReference type="RefSeq" id="WP_173121674.1">
    <property type="nucleotide sequence ID" value="NZ_JABRWJ010000002.1"/>
</dbReference>
<keyword evidence="2" id="KW-1133">Transmembrane helix</keyword>
<proteinExistence type="predicted"/>
<organism evidence="4 5">
    <name type="scientific">Pseudaquabacterium terrae</name>
    <dbReference type="NCBI Taxonomy" id="2732868"/>
    <lineage>
        <taxon>Bacteria</taxon>
        <taxon>Pseudomonadati</taxon>
        <taxon>Pseudomonadota</taxon>
        <taxon>Betaproteobacteria</taxon>
        <taxon>Burkholderiales</taxon>
        <taxon>Sphaerotilaceae</taxon>
        <taxon>Pseudaquabacterium</taxon>
    </lineage>
</organism>
<dbReference type="EMBL" id="JABRWJ010000002">
    <property type="protein sequence ID" value="NRF66548.1"/>
    <property type="molecule type" value="Genomic_DNA"/>
</dbReference>
<evidence type="ECO:0000259" key="3">
    <source>
        <dbReference type="Pfam" id="PF10881"/>
    </source>
</evidence>
<dbReference type="Pfam" id="PF10881">
    <property type="entry name" value="DUF2726"/>
    <property type="match status" value="1"/>
</dbReference>
<evidence type="ECO:0000313" key="5">
    <source>
        <dbReference type="Proteomes" id="UP000737171"/>
    </source>
</evidence>
<evidence type="ECO:0000256" key="1">
    <source>
        <dbReference type="SAM" id="MobiDB-lite"/>
    </source>
</evidence>
<comment type="caution">
    <text evidence="4">The sequence shown here is derived from an EMBL/GenBank/DDBJ whole genome shotgun (WGS) entry which is preliminary data.</text>
</comment>
<evidence type="ECO:0000313" key="4">
    <source>
        <dbReference type="EMBL" id="NRF66548.1"/>
    </source>
</evidence>
<feature type="transmembrane region" description="Helical" evidence="2">
    <location>
        <begin position="6"/>
        <end position="26"/>
    </location>
</feature>
<dbReference type="InterPro" id="IPR024402">
    <property type="entry name" value="DUF2726"/>
</dbReference>
<gene>
    <name evidence="4" type="ORF">HLB44_06100</name>
</gene>
<dbReference type="Proteomes" id="UP000737171">
    <property type="component" value="Unassembled WGS sequence"/>
</dbReference>
<evidence type="ECO:0000256" key="2">
    <source>
        <dbReference type="SAM" id="Phobius"/>
    </source>
</evidence>